<dbReference type="PANTHER" id="PTHR26379:SF187">
    <property type="entry name" value="OS07G0655300 PROTEIN"/>
    <property type="match status" value="1"/>
</dbReference>
<feature type="domain" description="MATH" evidence="1">
    <location>
        <begin position="23"/>
        <end position="152"/>
    </location>
</feature>
<dbReference type="Proteomes" id="UP000623129">
    <property type="component" value="Unassembled WGS sequence"/>
</dbReference>
<dbReference type="GO" id="GO:0016567">
    <property type="term" value="P:protein ubiquitination"/>
    <property type="evidence" value="ECO:0007669"/>
    <property type="project" value="InterPro"/>
</dbReference>
<dbReference type="InterPro" id="IPR008974">
    <property type="entry name" value="TRAF-like"/>
</dbReference>
<dbReference type="PANTHER" id="PTHR26379">
    <property type="entry name" value="BTB/POZ AND MATH DOMAIN-CONTAINING PROTEIN 1"/>
    <property type="match status" value="1"/>
</dbReference>
<dbReference type="EMBL" id="SWLB01000004">
    <property type="protein sequence ID" value="KAF3338852.1"/>
    <property type="molecule type" value="Genomic_DNA"/>
</dbReference>
<dbReference type="CDD" id="cd00121">
    <property type="entry name" value="MATH"/>
    <property type="match status" value="1"/>
</dbReference>
<protein>
    <submittedName>
        <fullName evidence="2">BTB/POZ and MATH domain-containing protein 4</fullName>
    </submittedName>
</protein>
<organism evidence="2 3">
    <name type="scientific">Carex littledalei</name>
    <dbReference type="NCBI Taxonomy" id="544730"/>
    <lineage>
        <taxon>Eukaryota</taxon>
        <taxon>Viridiplantae</taxon>
        <taxon>Streptophyta</taxon>
        <taxon>Embryophyta</taxon>
        <taxon>Tracheophyta</taxon>
        <taxon>Spermatophyta</taxon>
        <taxon>Magnoliopsida</taxon>
        <taxon>Liliopsida</taxon>
        <taxon>Poales</taxon>
        <taxon>Cyperaceae</taxon>
        <taxon>Cyperoideae</taxon>
        <taxon>Cariceae</taxon>
        <taxon>Carex</taxon>
        <taxon>Carex subgen. Euthyceras</taxon>
    </lineage>
</organism>
<dbReference type="OrthoDB" id="595201at2759"/>
<sequence length="174" mass="19258">MDLAVRPMSPSKPTSTTVVKLDSGSHDFKIIGYSSSLGIGIGKYITSDIFTVGGHHWCLRYYPDGYEKDDQGEYISVFIESVDTSCNVKALFDIRLLDSVSGSLSVDTPEVVKPHVFGAPSDTWGFYQFIRKKDLEVSDFLRDDCFTIRCNIVVIKELSDVVDGLANTSISQPD</sequence>
<dbReference type="SUPFAM" id="SSF49599">
    <property type="entry name" value="TRAF domain-like"/>
    <property type="match status" value="1"/>
</dbReference>
<accession>A0A833RCJ5</accession>
<dbReference type="PROSITE" id="PS50144">
    <property type="entry name" value="MATH"/>
    <property type="match status" value="1"/>
</dbReference>
<name>A0A833RCJ5_9POAL</name>
<gene>
    <name evidence="2" type="ORF">FCM35_KLT16323</name>
</gene>
<keyword evidence="3" id="KW-1185">Reference proteome</keyword>
<evidence type="ECO:0000259" key="1">
    <source>
        <dbReference type="PROSITE" id="PS50144"/>
    </source>
</evidence>
<reference evidence="2" key="1">
    <citation type="submission" date="2020-01" db="EMBL/GenBank/DDBJ databases">
        <title>Genome sequence of Kobresia littledalei, the first chromosome-level genome in the family Cyperaceae.</title>
        <authorList>
            <person name="Qu G."/>
        </authorList>
    </citation>
    <scope>NUCLEOTIDE SEQUENCE</scope>
    <source>
        <strain evidence="2">C.B.Clarke</strain>
        <tissue evidence="2">Leaf</tissue>
    </source>
</reference>
<comment type="caution">
    <text evidence="2">The sequence shown here is derived from an EMBL/GenBank/DDBJ whole genome shotgun (WGS) entry which is preliminary data.</text>
</comment>
<proteinExistence type="predicted"/>
<dbReference type="InterPro" id="IPR045005">
    <property type="entry name" value="BPM1-6"/>
</dbReference>
<dbReference type="InterPro" id="IPR002083">
    <property type="entry name" value="MATH/TRAF_dom"/>
</dbReference>
<evidence type="ECO:0000313" key="2">
    <source>
        <dbReference type="EMBL" id="KAF3338852.1"/>
    </source>
</evidence>
<dbReference type="Pfam" id="PF22486">
    <property type="entry name" value="MATH_2"/>
    <property type="match status" value="1"/>
</dbReference>
<evidence type="ECO:0000313" key="3">
    <source>
        <dbReference type="Proteomes" id="UP000623129"/>
    </source>
</evidence>
<dbReference type="AlphaFoldDB" id="A0A833RCJ5"/>
<dbReference type="Gene3D" id="2.60.210.10">
    <property type="entry name" value="Apoptosis, Tumor Necrosis Factor Receptor Associated Protein 2, Chain A"/>
    <property type="match status" value="1"/>
</dbReference>